<proteinExistence type="predicted"/>
<organism evidence="1 2">
    <name type="scientific">Ammoniphilus resinae</name>
    <dbReference type="NCBI Taxonomy" id="861532"/>
    <lineage>
        <taxon>Bacteria</taxon>
        <taxon>Bacillati</taxon>
        <taxon>Bacillota</taxon>
        <taxon>Bacilli</taxon>
        <taxon>Bacillales</taxon>
        <taxon>Paenibacillaceae</taxon>
        <taxon>Aneurinibacillus group</taxon>
        <taxon>Ammoniphilus</taxon>
    </lineage>
</organism>
<dbReference type="SUPFAM" id="SSF69118">
    <property type="entry name" value="AhpD-like"/>
    <property type="match status" value="1"/>
</dbReference>
<gene>
    <name evidence="1" type="ORF">J2Z37_003609</name>
</gene>
<sequence length="75" mass="8690">MLQKVENFETADLPDLHKNVLRLTDKIVANDLTGREEIYTILKRDFSNSEIVELTMAISAFIAFGRVNRFLDLEF</sequence>
<dbReference type="EMBL" id="JAGGKT010000012">
    <property type="protein sequence ID" value="MBP1933596.1"/>
    <property type="molecule type" value="Genomic_DNA"/>
</dbReference>
<dbReference type="RefSeq" id="WP_209811612.1">
    <property type="nucleotide sequence ID" value="NZ_JAGGKT010000012.1"/>
</dbReference>
<comment type="caution">
    <text evidence="1">The sequence shown here is derived from an EMBL/GenBank/DDBJ whole genome shotgun (WGS) entry which is preliminary data.</text>
</comment>
<accession>A0ABS4GTM5</accession>
<evidence type="ECO:0000313" key="2">
    <source>
        <dbReference type="Proteomes" id="UP001519343"/>
    </source>
</evidence>
<evidence type="ECO:0000313" key="1">
    <source>
        <dbReference type="EMBL" id="MBP1933596.1"/>
    </source>
</evidence>
<dbReference type="Gene3D" id="1.20.1290.10">
    <property type="entry name" value="AhpD-like"/>
    <property type="match status" value="1"/>
</dbReference>
<reference evidence="1 2" key="1">
    <citation type="submission" date="2021-03" db="EMBL/GenBank/DDBJ databases">
        <title>Genomic Encyclopedia of Type Strains, Phase IV (KMG-IV): sequencing the most valuable type-strain genomes for metagenomic binning, comparative biology and taxonomic classification.</title>
        <authorList>
            <person name="Goeker M."/>
        </authorList>
    </citation>
    <scope>NUCLEOTIDE SEQUENCE [LARGE SCALE GENOMIC DNA]</scope>
    <source>
        <strain evidence="1 2">DSM 24738</strain>
    </source>
</reference>
<dbReference type="Proteomes" id="UP001519343">
    <property type="component" value="Unassembled WGS sequence"/>
</dbReference>
<name>A0ABS4GTM5_9BACL</name>
<protein>
    <submittedName>
        <fullName evidence="1">Alkylhydroperoxidase family enzyme</fullName>
    </submittedName>
</protein>
<keyword evidence="2" id="KW-1185">Reference proteome</keyword>
<dbReference type="InterPro" id="IPR029032">
    <property type="entry name" value="AhpD-like"/>
</dbReference>